<accession>A0A250XIQ5</accession>
<evidence type="ECO:0000313" key="4">
    <source>
        <dbReference type="Proteomes" id="UP000232323"/>
    </source>
</evidence>
<gene>
    <name evidence="3" type="ORF">CEUSTIGMA_g10106.t1</name>
</gene>
<feature type="compositionally biased region" description="Basic and acidic residues" evidence="2">
    <location>
        <begin position="317"/>
        <end position="327"/>
    </location>
</feature>
<feature type="compositionally biased region" description="Basic and acidic residues" evidence="2">
    <location>
        <begin position="568"/>
        <end position="581"/>
    </location>
</feature>
<reference evidence="3 4" key="1">
    <citation type="submission" date="2017-08" db="EMBL/GenBank/DDBJ databases">
        <title>Acidophilic green algal genome provides insights into adaptation to an acidic environment.</title>
        <authorList>
            <person name="Hirooka S."/>
            <person name="Hirose Y."/>
            <person name="Kanesaki Y."/>
            <person name="Higuchi S."/>
            <person name="Fujiwara T."/>
            <person name="Onuma R."/>
            <person name="Era A."/>
            <person name="Ohbayashi R."/>
            <person name="Uzuka A."/>
            <person name="Nozaki H."/>
            <person name="Yoshikawa H."/>
            <person name="Miyagishima S.Y."/>
        </authorList>
    </citation>
    <scope>NUCLEOTIDE SEQUENCE [LARGE SCALE GENOMIC DNA]</scope>
    <source>
        <strain evidence="3 4">NIES-2499</strain>
    </source>
</reference>
<feature type="compositionally biased region" description="Acidic residues" evidence="2">
    <location>
        <begin position="597"/>
        <end position="610"/>
    </location>
</feature>
<protein>
    <submittedName>
        <fullName evidence="3">Uncharacterized protein</fullName>
    </submittedName>
</protein>
<evidence type="ECO:0000256" key="1">
    <source>
        <dbReference type="SAM" id="Coils"/>
    </source>
</evidence>
<feature type="region of interest" description="Disordered" evidence="2">
    <location>
        <begin position="813"/>
        <end position="839"/>
    </location>
</feature>
<keyword evidence="1" id="KW-0175">Coiled coil</keyword>
<feature type="region of interest" description="Disordered" evidence="2">
    <location>
        <begin position="923"/>
        <end position="947"/>
    </location>
</feature>
<feature type="region of interest" description="Disordered" evidence="2">
    <location>
        <begin position="433"/>
        <end position="610"/>
    </location>
</feature>
<feature type="compositionally biased region" description="Low complexity" evidence="2">
    <location>
        <begin position="515"/>
        <end position="553"/>
    </location>
</feature>
<name>A0A250XIQ5_9CHLO</name>
<keyword evidence="4" id="KW-1185">Reference proteome</keyword>
<feature type="region of interest" description="Disordered" evidence="2">
    <location>
        <begin position="317"/>
        <end position="382"/>
    </location>
</feature>
<feature type="compositionally biased region" description="Low complexity" evidence="2">
    <location>
        <begin position="496"/>
        <end position="506"/>
    </location>
</feature>
<feature type="region of interest" description="Disordered" evidence="2">
    <location>
        <begin position="684"/>
        <end position="704"/>
    </location>
</feature>
<evidence type="ECO:0000313" key="3">
    <source>
        <dbReference type="EMBL" id="GAX82680.1"/>
    </source>
</evidence>
<feature type="non-terminal residue" evidence="3">
    <location>
        <position position="947"/>
    </location>
</feature>
<dbReference type="AlphaFoldDB" id="A0A250XIQ5"/>
<feature type="compositionally biased region" description="Basic and acidic residues" evidence="2">
    <location>
        <begin position="461"/>
        <end position="489"/>
    </location>
</feature>
<feature type="compositionally biased region" description="Acidic residues" evidence="2">
    <location>
        <begin position="821"/>
        <end position="838"/>
    </location>
</feature>
<sequence length="947" mass="101632">MAMEGRASLDKDEEIFQLNQQLNAQRLEVNILRLKLAEESKRAADAELRFKNSEAQRSELEAQLIDFKQKLTQLSAAGKSAADVMEGLILNDQQDPSSVSASSSKYQTPVQIIATDVTIMASEEVAGVRVEGLMASGKLPFQVFGMPGGHAGEMFCSNVAENVADESEPQFRGGVQLDQLFQMVADLSSDDEGEAAVNRGPAREGVSSEDTRLPANQGSGHIRIVDPVLNPFFDSAGDEVSVTPLSDQLESVAATACQRVNPLYREDEGSRTASDEEDGGRELMEGEALARGSSSLQTTSVKMRCKTAATFVHSSDTLHGKLGSDKITEEDEDGEEDGSIDEGLEVESPRVLLFSASGRQRYPSSGATAEGGRGFNLNTSMRGRSTHGLSLVALMQAAMREEQQQQQQQRAADGAIADEALCDEEMVEGSMVEGLDSEPCVESPVPRYSDSFTRRGITTKAEPHVVIREEEALLSDPHESGKDDGHSETRGTMAFQQEQQQQQASSPVPPPSTPPHASASAAPVWAATYTSSSTRNSTPTTQTPQHPTLFPPQMSIPEPIGASMQGSSKEEVMSHKSKDETMSYMSGWKSTSGQGGEDSDGPAPSDEEDEDGVIHIDLTSRIRAPQMASGKLPFQVFGMPGGHAGEMFCSNVAENVADESEPQFRGGVQLDQLFQMVADLSSDDEGEAAVNRGPAGEGVSSEDTRVPAYQGSGHIRIVDPVLNPFFDSAGDGVSVTPLSDHLESVAATACQRVNPLYREDEGSRTASDEEDGGRELMDWEALARGSISLQTTSVKMRCKTAAAFVHSSDTLHGKLGSDKITEEDEDGEEDGSIDEGLEVESPRVLLFSASGRQRYPSSGAAVEGGRDFNLNTSMRGRSTHGLSLVALMQAAMREEQQQQQQQRAADGAIADEALCDEEMVEGSMVEGLDSEPCVESPVPRYSDSFTR</sequence>
<dbReference type="Proteomes" id="UP000232323">
    <property type="component" value="Unassembled WGS sequence"/>
</dbReference>
<evidence type="ECO:0000256" key="2">
    <source>
        <dbReference type="SAM" id="MobiDB-lite"/>
    </source>
</evidence>
<feature type="compositionally biased region" description="Acidic residues" evidence="2">
    <location>
        <begin position="328"/>
        <end position="345"/>
    </location>
</feature>
<comment type="caution">
    <text evidence="3">The sequence shown here is derived from an EMBL/GenBank/DDBJ whole genome shotgun (WGS) entry which is preliminary data.</text>
</comment>
<feature type="coiled-coil region" evidence="1">
    <location>
        <begin position="29"/>
        <end position="77"/>
    </location>
</feature>
<organism evidence="3 4">
    <name type="scientific">Chlamydomonas eustigma</name>
    <dbReference type="NCBI Taxonomy" id="1157962"/>
    <lineage>
        <taxon>Eukaryota</taxon>
        <taxon>Viridiplantae</taxon>
        <taxon>Chlorophyta</taxon>
        <taxon>core chlorophytes</taxon>
        <taxon>Chlorophyceae</taxon>
        <taxon>CS clade</taxon>
        <taxon>Chlamydomonadales</taxon>
        <taxon>Chlamydomonadaceae</taxon>
        <taxon>Chlamydomonas</taxon>
    </lineage>
</organism>
<dbReference type="EMBL" id="BEGY01000084">
    <property type="protein sequence ID" value="GAX82680.1"/>
    <property type="molecule type" value="Genomic_DNA"/>
</dbReference>
<feature type="region of interest" description="Disordered" evidence="2">
    <location>
        <begin position="189"/>
        <end position="219"/>
    </location>
</feature>
<proteinExistence type="predicted"/>